<dbReference type="OrthoDB" id="6022136at2759"/>
<dbReference type="Gene3D" id="2.10.25.10">
    <property type="entry name" value="Laminin"/>
    <property type="match status" value="3"/>
</dbReference>
<dbReference type="Pfam" id="PF00431">
    <property type="entry name" value="CUB"/>
    <property type="match status" value="4"/>
</dbReference>
<keyword evidence="2" id="KW-0732">Signal</keyword>
<gene>
    <name evidence="11" type="primary">CUBN</name>
    <name evidence="11" type="ORF">BLAG_LOCUS24229</name>
</gene>
<evidence type="ECO:0000256" key="6">
    <source>
        <dbReference type="PROSITE-ProRule" id="PRU00076"/>
    </source>
</evidence>
<dbReference type="InterPro" id="IPR049883">
    <property type="entry name" value="NOTCH1_EGF-like"/>
</dbReference>
<dbReference type="Proteomes" id="UP000838412">
    <property type="component" value="Chromosome 8"/>
</dbReference>
<feature type="domain" description="CUB" evidence="8">
    <location>
        <begin position="320"/>
        <end position="474"/>
    </location>
</feature>
<feature type="disulfide bond" evidence="5">
    <location>
        <begin position="320"/>
        <end position="347"/>
    </location>
</feature>
<dbReference type="PANTHER" id="PTHR24251">
    <property type="entry name" value="OVOCHYMASE-RELATED"/>
    <property type="match status" value="1"/>
</dbReference>
<dbReference type="CDD" id="cd00054">
    <property type="entry name" value="EGF_CA"/>
    <property type="match status" value="3"/>
</dbReference>
<feature type="disulfide bond" evidence="6">
    <location>
        <begin position="188"/>
        <end position="197"/>
    </location>
</feature>
<dbReference type="PROSITE" id="PS01186">
    <property type="entry name" value="EGF_2"/>
    <property type="match status" value="1"/>
</dbReference>
<feature type="compositionally biased region" description="Basic and acidic residues" evidence="7">
    <location>
        <begin position="1081"/>
        <end position="1166"/>
    </location>
</feature>
<feature type="domain" description="EGF-like" evidence="9">
    <location>
        <begin position="159"/>
        <end position="198"/>
    </location>
</feature>
<evidence type="ECO:0000259" key="9">
    <source>
        <dbReference type="PROSITE" id="PS50026"/>
    </source>
</evidence>
<dbReference type="PROSITE" id="PS50026">
    <property type="entry name" value="EGF_3"/>
    <property type="match status" value="3"/>
</dbReference>
<dbReference type="FunFam" id="2.10.25.10:FF:000038">
    <property type="entry name" value="Fibrillin 2"/>
    <property type="match status" value="1"/>
</dbReference>
<dbReference type="SUPFAM" id="SSF49854">
    <property type="entry name" value="Spermadhesin, CUB domain"/>
    <property type="match status" value="3"/>
</dbReference>
<dbReference type="InterPro" id="IPR018097">
    <property type="entry name" value="EGF_Ca-bd_CS"/>
</dbReference>
<keyword evidence="1 6" id="KW-0245">EGF-like domain</keyword>
<dbReference type="InterPro" id="IPR001881">
    <property type="entry name" value="EGF-like_Ca-bd_dom"/>
</dbReference>
<evidence type="ECO:0000256" key="2">
    <source>
        <dbReference type="ARBA" id="ARBA00022729"/>
    </source>
</evidence>
<feature type="compositionally biased region" description="Basic and acidic residues" evidence="7">
    <location>
        <begin position="1174"/>
        <end position="1259"/>
    </location>
</feature>
<dbReference type="Pfam" id="PF00008">
    <property type="entry name" value="EGF"/>
    <property type="match status" value="1"/>
</dbReference>
<feature type="disulfide bond" evidence="6">
    <location>
        <begin position="229"/>
        <end position="238"/>
    </location>
</feature>
<dbReference type="CDD" id="cd00041">
    <property type="entry name" value="CUB"/>
    <property type="match status" value="3"/>
</dbReference>
<dbReference type="EMBL" id="OV696693">
    <property type="protein sequence ID" value="CAH1272634.1"/>
    <property type="molecule type" value="Genomic_DNA"/>
</dbReference>
<keyword evidence="3" id="KW-0677">Repeat</keyword>
<dbReference type="Pfam" id="PF07645">
    <property type="entry name" value="EGF_CA"/>
    <property type="match status" value="2"/>
</dbReference>
<dbReference type="PROSITE" id="PS00022">
    <property type="entry name" value="EGF_1"/>
    <property type="match status" value="3"/>
</dbReference>
<evidence type="ECO:0000256" key="3">
    <source>
        <dbReference type="ARBA" id="ARBA00022737"/>
    </source>
</evidence>
<evidence type="ECO:0000259" key="10">
    <source>
        <dbReference type="PROSITE" id="PS50835"/>
    </source>
</evidence>
<feature type="region of interest" description="Disordered" evidence="7">
    <location>
        <begin position="902"/>
        <end position="960"/>
    </location>
</feature>
<dbReference type="InterPro" id="IPR000742">
    <property type="entry name" value="EGF"/>
</dbReference>
<dbReference type="InterPro" id="IPR009030">
    <property type="entry name" value="Growth_fac_rcpt_cys_sf"/>
</dbReference>
<feature type="region of interest" description="Disordered" evidence="7">
    <location>
        <begin position="1048"/>
        <end position="1259"/>
    </location>
</feature>
<feature type="domain" description="Ig-like" evidence="10">
    <location>
        <begin position="816"/>
        <end position="894"/>
    </location>
</feature>
<feature type="disulfide bond" evidence="6">
    <location>
        <begin position="147"/>
        <end position="156"/>
    </location>
</feature>
<dbReference type="InterPro" id="IPR035914">
    <property type="entry name" value="Sperma_CUB_dom_sf"/>
</dbReference>
<dbReference type="SMART" id="SM00179">
    <property type="entry name" value="EGF_CA"/>
    <property type="match status" value="3"/>
</dbReference>
<sequence>MQVEAAREKVWGVPGRVLQTPTLGIRCGLVNPCAPDYPAGIRTLCRVLQTPRLGGSLWFDARGGKELHFLSSLDSASRFRLLPHLGRMIHVVNVLKNAQPELQAAMQKFRQKIDDLDATLVDKCDPQPCKNGGHCVHDPRMTYHCSCPRGRTGSHCEEDVNECAPPAAPPCDGHAYCINTEGSYRCSCKQGWKGDSCLTDTDECLEGTAACNTTHSRCENQEGAYECVCPVGHEGPTCEPIPTTTAETTLRPTTTMLPPTTNALTSENSMDISGVGNSGTTVGNSGRTIAGSSGNNGGNAGGATDRVTGNQGGTQGNPLCGETTFLAGSGYVTSPNYPDHYPNNVDCTYHIAATPGMMVLIRFIDEFGLESNIEGACTMVLIRFIDEFGLESNIEGACTMVLIRFIDEFGLESNIEGACTYDYITVVVNGTTTLGTYCGSQEPPSAITGATVAVRLRTDFAIRRKGFRLRYEAIELGKDRKFSLFCKATVRKTLDDLDFIRSFTDTIVDRRLKTDFAIRREGFRLRYEAIEPASVSSIPETPSTCAANSTTTVSGVTRTLTSPMFPDVYPNDLSCSWTFLAPKDKFVEVRFLTLFVEAASKCNYDRVVVLTDGTETSDGPYCTGNQPSEAFYGKNVTVKFISDASVAEQGFELTYQSVQGVASVRKIVTLTDPLPCGETSFSNTGILESPNYPRKYSNGLHCAWNILVTKGRKVKLWFETFDVEAQTYCQRVKLWFETFDVEAQTYCQYDRVVVETHPGHYHQLCNSKQISPLESRNNQMKVTFITDMALAFTGFRGFWIAQQGYTERNLLRQANVEAGKSGILDCADSNTMMGDPVVLTFGSPEYSWSHEGKPLGAHGAVLTVLGTEASAGRYLCVATSNMTDEVLKQTFNVTVRDADWFGSGEGSASGEGPGSGTDLSDEPDAVLPESTDRTPAQNPRLWDGDSEISSSPGSGEGWDVLDGTVAPIAVVTTERVGAMGEGFDSQGNWAEGQGSSRVRDVLFGRENENENFLAHTEGAMGEGFGSHGDGNGDQAQGFSSVREGLFGREDENESPQAQPEPVTPLADTVDGGIVEDTYSNNDHDEEKHVTTENTTRENVESTNHDTEQDTDHDNEQDTSHDTEQDTFHGTEKVSDHDTEHVTNHDTEQDQHHDTEQVTDHGTEQDTNHGNGKVMDLDTEHVTNHDTEQDTNHGTEYVTNHDTEQDMNHGTEYVTNHDTEQDMNHGTEHDTNHDNEQDTNHDTEKVTDHDTPPEPVHDPAYPHRISHQAPTSMMSRDIYLNNEASAKEIHPLLAVRSFVREIAHRRDSGDLNQASLFHALGINDDALLDDDIDAKLARALGKQTAAGLLQALGIRSDSFVEKTMEAVFGEMHRLREAGNHSVTSLLQSVGLAPDSRVPLNQPGRPEQGVESESDPLANLTALFSETDPGGQVGEGGSFAKTFADMMEMSEGWGKKKKK</sequence>
<dbReference type="PROSITE" id="PS01187">
    <property type="entry name" value="EGF_CA"/>
    <property type="match status" value="2"/>
</dbReference>
<dbReference type="SMART" id="SM00042">
    <property type="entry name" value="CUB"/>
    <property type="match status" value="3"/>
</dbReference>
<dbReference type="PROSITE" id="PS01180">
    <property type="entry name" value="CUB"/>
    <property type="match status" value="3"/>
</dbReference>
<evidence type="ECO:0000259" key="8">
    <source>
        <dbReference type="PROSITE" id="PS01180"/>
    </source>
</evidence>
<dbReference type="InterPro" id="IPR000152">
    <property type="entry name" value="EGF-type_Asp/Asn_hydroxyl_site"/>
</dbReference>
<keyword evidence="12" id="KW-1185">Reference proteome</keyword>
<evidence type="ECO:0000313" key="11">
    <source>
        <dbReference type="EMBL" id="CAH1272634.1"/>
    </source>
</evidence>
<feature type="domain" description="CUB" evidence="8">
    <location>
        <begin position="545"/>
        <end position="658"/>
    </location>
</feature>
<dbReference type="SMART" id="SM00181">
    <property type="entry name" value="EGF"/>
    <property type="match status" value="3"/>
</dbReference>
<dbReference type="PROSITE" id="PS50835">
    <property type="entry name" value="IG_LIKE"/>
    <property type="match status" value="1"/>
</dbReference>
<feature type="domain" description="CUB" evidence="8">
    <location>
        <begin position="676"/>
        <end position="802"/>
    </location>
</feature>
<protein>
    <submittedName>
        <fullName evidence="11">CUBN protein</fullName>
    </submittedName>
</protein>
<dbReference type="InterPro" id="IPR007110">
    <property type="entry name" value="Ig-like_dom"/>
</dbReference>
<dbReference type="Gene3D" id="2.60.120.290">
    <property type="entry name" value="Spermadhesin, CUB domain"/>
    <property type="match status" value="5"/>
</dbReference>
<evidence type="ECO:0000256" key="7">
    <source>
        <dbReference type="SAM" id="MobiDB-lite"/>
    </source>
</evidence>
<keyword evidence="4 6" id="KW-1015">Disulfide bond</keyword>
<dbReference type="PROSITE" id="PS00010">
    <property type="entry name" value="ASX_HYDROXYL"/>
    <property type="match status" value="2"/>
</dbReference>
<evidence type="ECO:0000256" key="4">
    <source>
        <dbReference type="ARBA" id="ARBA00023157"/>
    </source>
</evidence>
<evidence type="ECO:0000256" key="5">
    <source>
        <dbReference type="PROSITE-ProRule" id="PRU00059"/>
    </source>
</evidence>
<feature type="domain" description="EGF-like" evidence="9">
    <location>
        <begin position="200"/>
        <end position="239"/>
    </location>
</feature>
<dbReference type="GO" id="GO:0005509">
    <property type="term" value="F:calcium ion binding"/>
    <property type="evidence" value="ECO:0007669"/>
    <property type="project" value="InterPro"/>
</dbReference>
<organism evidence="11 12">
    <name type="scientific">Branchiostoma lanceolatum</name>
    <name type="common">Common lancelet</name>
    <name type="synonym">Amphioxus lanceolatum</name>
    <dbReference type="NCBI Taxonomy" id="7740"/>
    <lineage>
        <taxon>Eukaryota</taxon>
        <taxon>Metazoa</taxon>
        <taxon>Chordata</taxon>
        <taxon>Cephalochordata</taxon>
        <taxon>Leptocardii</taxon>
        <taxon>Amphioxiformes</taxon>
        <taxon>Branchiostomatidae</taxon>
        <taxon>Branchiostoma</taxon>
    </lineage>
</organism>
<accession>A0A8K0EXK7</accession>
<comment type="caution">
    <text evidence="6">Lacks conserved residue(s) required for the propagation of feature annotation.</text>
</comment>
<feature type="domain" description="EGF-like" evidence="9">
    <location>
        <begin position="120"/>
        <end position="157"/>
    </location>
</feature>
<feature type="region of interest" description="Disordered" evidence="7">
    <location>
        <begin position="1392"/>
        <end position="1412"/>
    </location>
</feature>
<evidence type="ECO:0000313" key="12">
    <source>
        <dbReference type="Proteomes" id="UP000838412"/>
    </source>
</evidence>
<proteinExistence type="predicted"/>
<dbReference type="InterPro" id="IPR000859">
    <property type="entry name" value="CUB_dom"/>
</dbReference>
<reference evidence="11" key="1">
    <citation type="submission" date="2022-01" db="EMBL/GenBank/DDBJ databases">
        <authorList>
            <person name="Braso-Vives M."/>
        </authorList>
    </citation>
    <scope>NUCLEOTIDE SEQUENCE</scope>
</reference>
<name>A0A8K0EXK7_BRALA</name>
<feature type="compositionally biased region" description="Gly residues" evidence="7">
    <location>
        <begin position="903"/>
        <end position="915"/>
    </location>
</feature>
<evidence type="ECO:0000256" key="1">
    <source>
        <dbReference type="ARBA" id="ARBA00022536"/>
    </source>
</evidence>
<feature type="region of interest" description="Disordered" evidence="7">
    <location>
        <begin position="290"/>
        <end position="316"/>
    </location>
</feature>
<dbReference type="SUPFAM" id="SSF57184">
    <property type="entry name" value="Growth factor receptor domain"/>
    <property type="match status" value="1"/>
</dbReference>